<feature type="transmembrane region" description="Helical" evidence="9">
    <location>
        <begin position="387"/>
        <end position="413"/>
    </location>
</feature>
<proteinExistence type="inferred from homology"/>
<evidence type="ECO:0000256" key="2">
    <source>
        <dbReference type="ARBA" id="ARBA00008537"/>
    </source>
</evidence>
<feature type="compositionally biased region" description="Low complexity" evidence="8">
    <location>
        <begin position="21"/>
        <end position="34"/>
    </location>
</feature>
<dbReference type="PROSITE" id="PS50850">
    <property type="entry name" value="MFS"/>
    <property type="match status" value="1"/>
</dbReference>
<feature type="transmembrane region" description="Helical" evidence="9">
    <location>
        <begin position="43"/>
        <end position="64"/>
    </location>
</feature>
<feature type="region of interest" description="Disordered" evidence="8">
    <location>
        <begin position="1"/>
        <end position="34"/>
    </location>
</feature>
<dbReference type="GO" id="GO:0022857">
    <property type="term" value="F:transmembrane transporter activity"/>
    <property type="evidence" value="ECO:0007669"/>
    <property type="project" value="InterPro"/>
</dbReference>
<dbReference type="EMBL" id="CP129674">
    <property type="protein sequence ID" value="XDS44515.1"/>
    <property type="molecule type" value="Genomic_DNA"/>
</dbReference>
<feature type="transmembrane region" description="Helical" evidence="9">
    <location>
        <begin position="358"/>
        <end position="381"/>
    </location>
</feature>
<feature type="transmembrane region" description="Helical" evidence="9">
    <location>
        <begin position="467"/>
        <end position="485"/>
    </location>
</feature>
<evidence type="ECO:0000256" key="7">
    <source>
        <dbReference type="ARBA" id="ARBA00023136"/>
    </source>
</evidence>
<protein>
    <submittedName>
        <fullName evidence="11">MDR family MFS transporter</fullName>
    </submittedName>
</protein>
<dbReference type="Gene3D" id="1.20.1250.20">
    <property type="entry name" value="MFS general substrate transporter like domains"/>
    <property type="match status" value="1"/>
</dbReference>
<feature type="transmembrane region" description="Helical" evidence="9">
    <location>
        <begin position="107"/>
        <end position="127"/>
    </location>
</feature>
<feature type="transmembrane region" description="Helical" evidence="9">
    <location>
        <begin position="227"/>
        <end position="246"/>
    </location>
</feature>
<dbReference type="InterPro" id="IPR004638">
    <property type="entry name" value="EmrB-like"/>
</dbReference>
<reference evidence="11" key="1">
    <citation type="submission" date="2023-07" db="EMBL/GenBank/DDBJ databases">
        <title>Bifidobacterium aquikefiriaerophilum sp. nov. and Bifidobacterium eccum sp. nov., isolated from water kefir.</title>
        <authorList>
            <person name="Breselge S."/>
            <person name="Bellassi P."/>
            <person name="Barcenilla C."/>
            <person name="Alvarez-Ordonez A."/>
            <person name="Morelli L."/>
            <person name="Cotter P.D."/>
        </authorList>
    </citation>
    <scope>NUCLEOTIDE SEQUENCE</scope>
    <source>
        <strain evidence="11">WK041_4_12</strain>
    </source>
</reference>
<keyword evidence="3" id="KW-0813">Transport</keyword>
<feature type="transmembrane region" description="Helical" evidence="9">
    <location>
        <begin position="434"/>
        <end position="455"/>
    </location>
</feature>
<accession>A0AB39U667</accession>
<dbReference type="NCBIfam" id="TIGR00711">
    <property type="entry name" value="efflux_EmrB"/>
    <property type="match status" value="1"/>
</dbReference>
<evidence type="ECO:0000256" key="4">
    <source>
        <dbReference type="ARBA" id="ARBA00022475"/>
    </source>
</evidence>
<dbReference type="SUPFAM" id="SSF103473">
    <property type="entry name" value="MFS general substrate transporter"/>
    <property type="match status" value="1"/>
</dbReference>
<dbReference type="InterPro" id="IPR011701">
    <property type="entry name" value="MFS"/>
</dbReference>
<dbReference type="Pfam" id="PF07690">
    <property type="entry name" value="MFS_1"/>
    <property type="match status" value="1"/>
</dbReference>
<keyword evidence="6 9" id="KW-1133">Transmembrane helix</keyword>
<sequence length="505" mass="52749">MAEQAVSDDTDTDDTNTAHKATSAAGSSGVSGSSMQPGVWSTVWATLIGGLAVLFGTTIISVAIKPLAVALNAPVSTIQWVSTAYLLMLGVTIPLDGWAQRRFGGKRLWITGLVIFMIASILSSLSWNAAALIVFRGLQGVGGGILMPLMLTLVMQAAHGRNIGKIMSVVSMPAILGPILGPVLGGLILDHLAWPWLFWVNVPFCVVGIILAIVALPKDGPTHNAPLDIPGFILMAAGLVGVLYGLSNASSAGGFGAANVLVPLVGGAILLVAFVWWALIRREKALVDIRLLKHWPLASASSLLFLSGFALYGAMLLLPLYFQTLRGLTPLQAGLMLIPQGLGTFASRSIAGNLTDSIGARWVTVVGFAILTLGTVPFAFADANTSYIWIGFVLFVRGIGLGAVTLPLMAVAYQGLAPKEVPDASLFSRIGQQVGGSFGAAVLVVILESAAGNITQASQASGAFQTSFWWTTGFTVFALVLSFWLPGAPATPKTEELANEEDAEL</sequence>
<organism evidence="11">
    <name type="scientific">Bifidobacterium aquikefiricola</name>
    <dbReference type="NCBI Taxonomy" id="3059038"/>
    <lineage>
        <taxon>Bacteria</taxon>
        <taxon>Bacillati</taxon>
        <taxon>Actinomycetota</taxon>
        <taxon>Actinomycetes</taxon>
        <taxon>Bifidobacteriales</taxon>
        <taxon>Bifidobacteriaceae</taxon>
        <taxon>Bifidobacterium</taxon>
    </lineage>
</organism>
<keyword evidence="7 9" id="KW-0472">Membrane</keyword>
<dbReference type="InterPro" id="IPR020846">
    <property type="entry name" value="MFS_dom"/>
</dbReference>
<dbReference type="GO" id="GO:0005886">
    <property type="term" value="C:plasma membrane"/>
    <property type="evidence" value="ECO:0007669"/>
    <property type="project" value="UniProtKB-SubCell"/>
</dbReference>
<feature type="transmembrane region" description="Helical" evidence="9">
    <location>
        <begin position="300"/>
        <end position="322"/>
    </location>
</feature>
<comment type="subcellular location">
    <subcellularLocation>
        <location evidence="1">Cell membrane</location>
        <topology evidence="1">Multi-pass membrane protein</topology>
    </subcellularLocation>
</comment>
<dbReference type="Gene3D" id="1.20.1720.10">
    <property type="entry name" value="Multidrug resistance protein D"/>
    <property type="match status" value="1"/>
</dbReference>
<feature type="transmembrane region" description="Helical" evidence="9">
    <location>
        <begin position="76"/>
        <end position="95"/>
    </location>
</feature>
<keyword evidence="4" id="KW-1003">Cell membrane</keyword>
<dbReference type="AlphaFoldDB" id="A0AB39U667"/>
<feature type="compositionally biased region" description="Acidic residues" evidence="8">
    <location>
        <begin position="1"/>
        <end position="14"/>
    </location>
</feature>
<dbReference type="KEGG" id="baqk:QN215_09715"/>
<dbReference type="RefSeq" id="WP_369344091.1">
    <property type="nucleotide sequence ID" value="NZ_CP129674.1"/>
</dbReference>
<dbReference type="InterPro" id="IPR036259">
    <property type="entry name" value="MFS_trans_sf"/>
</dbReference>
<evidence type="ECO:0000313" key="11">
    <source>
        <dbReference type="EMBL" id="XDS44515.1"/>
    </source>
</evidence>
<evidence type="ECO:0000259" key="10">
    <source>
        <dbReference type="PROSITE" id="PS50850"/>
    </source>
</evidence>
<comment type="similarity">
    <text evidence="2">Belongs to the major facilitator superfamily. EmrB family.</text>
</comment>
<feature type="transmembrane region" description="Helical" evidence="9">
    <location>
        <begin position="166"/>
        <end position="188"/>
    </location>
</feature>
<name>A0AB39U667_9BIFI</name>
<evidence type="ECO:0000256" key="6">
    <source>
        <dbReference type="ARBA" id="ARBA00022989"/>
    </source>
</evidence>
<feature type="domain" description="Major facilitator superfamily (MFS) profile" evidence="10">
    <location>
        <begin position="42"/>
        <end position="490"/>
    </location>
</feature>
<evidence type="ECO:0000256" key="3">
    <source>
        <dbReference type="ARBA" id="ARBA00022448"/>
    </source>
</evidence>
<evidence type="ECO:0000256" key="1">
    <source>
        <dbReference type="ARBA" id="ARBA00004651"/>
    </source>
</evidence>
<feature type="transmembrane region" description="Helical" evidence="9">
    <location>
        <begin position="258"/>
        <end position="279"/>
    </location>
</feature>
<evidence type="ECO:0000256" key="8">
    <source>
        <dbReference type="SAM" id="MobiDB-lite"/>
    </source>
</evidence>
<gene>
    <name evidence="11" type="ORF">QN215_09715</name>
</gene>
<evidence type="ECO:0000256" key="9">
    <source>
        <dbReference type="SAM" id="Phobius"/>
    </source>
</evidence>
<dbReference type="PANTHER" id="PTHR42718">
    <property type="entry name" value="MAJOR FACILITATOR SUPERFAMILY MULTIDRUG TRANSPORTER MFSC"/>
    <property type="match status" value="1"/>
</dbReference>
<feature type="transmembrane region" description="Helical" evidence="9">
    <location>
        <begin position="194"/>
        <end position="215"/>
    </location>
</feature>
<dbReference type="PANTHER" id="PTHR42718:SF9">
    <property type="entry name" value="MAJOR FACILITATOR SUPERFAMILY MULTIDRUG TRANSPORTER MFSC"/>
    <property type="match status" value="1"/>
</dbReference>
<evidence type="ECO:0000256" key="5">
    <source>
        <dbReference type="ARBA" id="ARBA00022692"/>
    </source>
</evidence>
<dbReference type="CDD" id="cd17503">
    <property type="entry name" value="MFS_LmrB_MDR_like"/>
    <property type="match status" value="1"/>
</dbReference>
<keyword evidence="5 9" id="KW-0812">Transmembrane</keyword>
<feature type="transmembrane region" description="Helical" evidence="9">
    <location>
        <begin position="133"/>
        <end position="154"/>
    </location>
</feature>